<dbReference type="AlphaFoldDB" id="A0AAW0DD00"/>
<dbReference type="InterPro" id="IPR037056">
    <property type="entry name" value="RNase_H1_N_sf"/>
</dbReference>
<dbReference type="InterPro" id="IPR009027">
    <property type="entry name" value="Ribosomal_bL9/RNase_H1_N"/>
</dbReference>
<sequence>MSAFDSLLPVLQGLFGQNWSDNEIFALDRLNDSQNEVFDKVIGTMVLKNKDYQVSVTNAAAIRAPPTLSVVCPRCDLQISLPLPEDRWYCVVAGLRVGWVKNWDNVKTLVLHISANKYASYGSREDARKAFVAALVAGSVQILGVSDGAVEYDPVPAGDGCLFP</sequence>
<keyword evidence="2" id="KW-1185">Reference proteome</keyword>
<dbReference type="EMBL" id="JAYKXP010000016">
    <property type="protein sequence ID" value="KAK7049490.1"/>
    <property type="molecule type" value="Genomic_DNA"/>
</dbReference>
<dbReference type="Proteomes" id="UP001383192">
    <property type="component" value="Unassembled WGS sequence"/>
</dbReference>
<gene>
    <name evidence="1" type="ORF">VNI00_005521</name>
</gene>
<evidence type="ECO:0000313" key="1">
    <source>
        <dbReference type="EMBL" id="KAK7049490.1"/>
    </source>
</evidence>
<dbReference type="SUPFAM" id="SSF55658">
    <property type="entry name" value="L9 N-domain-like"/>
    <property type="match status" value="1"/>
</dbReference>
<protein>
    <submittedName>
        <fullName evidence="1">Uncharacterized protein</fullName>
    </submittedName>
</protein>
<organism evidence="1 2">
    <name type="scientific">Paramarasmius palmivorus</name>
    <dbReference type="NCBI Taxonomy" id="297713"/>
    <lineage>
        <taxon>Eukaryota</taxon>
        <taxon>Fungi</taxon>
        <taxon>Dikarya</taxon>
        <taxon>Basidiomycota</taxon>
        <taxon>Agaricomycotina</taxon>
        <taxon>Agaricomycetes</taxon>
        <taxon>Agaricomycetidae</taxon>
        <taxon>Agaricales</taxon>
        <taxon>Marasmiineae</taxon>
        <taxon>Marasmiaceae</taxon>
        <taxon>Paramarasmius</taxon>
    </lineage>
</organism>
<proteinExistence type="predicted"/>
<evidence type="ECO:0000313" key="2">
    <source>
        <dbReference type="Proteomes" id="UP001383192"/>
    </source>
</evidence>
<comment type="caution">
    <text evidence="1">The sequence shown here is derived from an EMBL/GenBank/DDBJ whole genome shotgun (WGS) entry which is preliminary data.</text>
</comment>
<reference evidence="1 2" key="1">
    <citation type="submission" date="2024-01" db="EMBL/GenBank/DDBJ databases">
        <title>A draft genome for a cacao thread blight-causing isolate of Paramarasmius palmivorus.</title>
        <authorList>
            <person name="Baruah I.K."/>
            <person name="Bukari Y."/>
            <person name="Amoako-Attah I."/>
            <person name="Meinhardt L.W."/>
            <person name="Bailey B.A."/>
            <person name="Cohen S.P."/>
        </authorList>
    </citation>
    <scope>NUCLEOTIDE SEQUENCE [LARGE SCALE GENOMIC DNA]</scope>
    <source>
        <strain evidence="1 2">GH-12</strain>
    </source>
</reference>
<accession>A0AAW0DD00</accession>
<dbReference type="Gene3D" id="3.40.970.10">
    <property type="entry name" value="Ribonuclease H1, N-terminal domain"/>
    <property type="match status" value="1"/>
</dbReference>
<name>A0AAW0DD00_9AGAR</name>